<dbReference type="Pfam" id="PF11325">
    <property type="entry name" value="DUF3127"/>
    <property type="match status" value="1"/>
</dbReference>
<dbReference type="InterPro" id="IPR021474">
    <property type="entry name" value="DUF3127"/>
</dbReference>
<reference evidence="1" key="1">
    <citation type="submission" date="2020-04" db="EMBL/GenBank/DDBJ databases">
        <authorList>
            <person name="Chiriac C."/>
            <person name="Salcher M."/>
            <person name="Ghai R."/>
            <person name="Kavagutti S V."/>
        </authorList>
    </citation>
    <scope>NUCLEOTIDE SEQUENCE</scope>
</reference>
<dbReference type="EMBL" id="LR796497">
    <property type="protein sequence ID" value="CAB4148928.1"/>
    <property type="molecule type" value="Genomic_DNA"/>
</dbReference>
<gene>
    <name evidence="1" type="ORF">UFOVP532_38</name>
</gene>
<evidence type="ECO:0000313" key="1">
    <source>
        <dbReference type="EMBL" id="CAB4148928.1"/>
    </source>
</evidence>
<accession>A0A6J5MQI0</accession>
<name>A0A6J5MQI0_9CAUD</name>
<evidence type="ECO:0008006" key="2">
    <source>
        <dbReference type="Google" id="ProtNLM"/>
    </source>
</evidence>
<protein>
    <recommendedName>
        <fullName evidence="2">DUF3127 domain-containing protein</fullName>
    </recommendedName>
</protein>
<organism evidence="1">
    <name type="scientific">uncultured Caudovirales phage</name>
    <dbReference type="NCBI Taxonomy" id="2100421"/>
    <lineage>
        <taxon>Viruses</taxon>
        <taxon>Duplodnaviria</taxon>
        <taxon>Heunggongvirae</taxon>
        <taxon>Uroviricota</taxon>
        <taxon>Caudoviricetes</taxon>
        <taxon>Peduoviridae</taxon>
        <taxon>Maltschvirus</taxon>
        <taxon>Maltschvirus maltsch</taxon>
    </lineage>
</organism>
<sequence length="109" mass="12367">MVVTGRISVKNENVGNEKFQKSELVIETNEQYPQSILVEFGGNKSELVKDYAVGQEVEIDINLRGRKWTNAEGVDKYFNTISGWKIKKLSEAKEQQTEVVEVAESDLPF</sequence>
<proteinExistence type="predicted"/>